<dbReference type="GeneID" id="101852867"/>
<dbReference type="PANTHER" id="PTHR28631">
    <property type="entry name" value="UPF0692 PROTEIN C19ORF54"/>
    <property type="match status" value="1"/>
</dbReference>
<evidence type="ECO:0000256" key="5">
    <source>
        <dbReference type="ARBA" id="ARBA00034848"/>
    </source>
</evidence>
<feature type="region of interest" description="Disordered" evidence="8">
    <location>
        <begin position="1"/>
        <end position="43"/>
    </location>
</feature>
<accession>A0ABM0JY77</accession>
<evidence type="ECO:0000256" key="1">
    <source>
        <dbReference type="ARBA" id="ARBA00022438"/>
    </source>
</evidence>
<gene>
    <name evidence="10" type="primary">LOC101852867</name>
</gene>
<dbReference type="SUPFAM" id="SSF101447">
    <property type="entry name" value="Formin homology 2 domain (FH2 domain)"/>
    <property type="match status" value="1"/>
</dbReference>
<dbReference type="PANTHER" id="PTHR28631:SF1">
    <property type="entry name" value="ACTIN MATURATION PROTEASE"/>
    <property type="match status" value="1"/>
</dbReference>
<sequence length="320" mass="34984">MLPPPPVPPPLPPPPPGLPPPPPPPVSAQRSTPTENLGKDRGGIVLEQIYTSSIQESRKALSSFLRSRGLSEENDSKSFTFISCYQPVVPVMQSGPLCGMVALAMASDLTGGHRVTTEEILTHAQNLGYSKQGEMFSASSMCELASHFLPSQNEHVELNGDHRSECVMAALTGGGLILMPYDADKNHSPCLRRGHKAHWALVTGFFVVLSSDKELSWLKSLCEADTEHPNLWFWPNTASPSDQESLRRQCQTHLDNTFVFAHQGKSKHTGLWALSDLLRSNNNLEEAGPERCADDYVIPEGGVRQGLNSQMVVLRSARLS</sequence>
<evidence type="ECO:0000256" key="4">
    <source>
        <dbReference type="ARBA" id="ARBA00034725"/>
    </source>
</evidence>
<keyword evidence="9" id="KW-1185">Reference proteome</keyword>
<evidence type="ECO:0000256" key="7">
    <source>
        <dbReference type="ARBA" id="ARBA00049041"/>
    </source>
</evidence>
<evidence type="ECO:0000313" key="10">
    <source>
        <dbReference type="RefSeq" id="XP_005104361.1"/>
    </source>
</evidence>
<keyword evidence="1" id="KW-0031">Aminopeptidase</keyword>
<evidence type="ECO:0000313" key="9">
    <source>
        <dbReference type="Proteomes" id="UP000694888"/>
    </source>
</evidence>
<name>A0ABM0JY77_APLCA</name>
<dbReference type="RefSeq" id="XP_005104361.1">
    <property type="nucleotide sequence ID" value="XM_005104304.3"/>
</dbReference>
<keyword evidence="2" id="KW-0645">Protease</keyword>
<reference evidence="10" key="1">
    <citation type="submission" date="2025-08" db="UniProtKB">
        <authorList>
            <consortium name="RefSeq"/>
        </authorList>
    </citation>
    <scope>IDENTIFICATION</scope>
</reference>
<protein>
    <recommendedName>
        <fullName evidence="5">Actin maturation protease</fullName>
    </recommendedName>
    <alternativeName>
        <fullName evidence="6">Actin aminopeptidase ACTMAP</fullName>
    </alternativeName>
</protein>
<comment type="catalytic activity">
    <reaction evidence="7">
        <text>N-terminal N(alpha)-acetyl-L-cysteinyl-L-aspartyl-[protein] + H2O = N-terminal L-aspartyl-[protein] + N-acetyl-L-cysteine</text>
        <dbReference type="Rhea" id="RHEA:74579"/>
        <dbReference type="Rhea" id="RHEA-COMP:12669"/>
        <dbReference type="Rhea" id="RHEA-COMP:18395"/>
        <dbReference type="ChEBI" id="CHEBI:15377"/>
        <dbReference type="ChEBI" id="CHEBI:64720"/>
        <dbReference type="ChEBI" id="CHEBI:78236"/>
        <dbReference type="ChEBI" id="CHEBI:193599"/>
    </reaction>
    <physiologicalReaction direction="left-to-right" evidence="7">
        <dbReference type="Rhea" id="RHEA:74580"/>
    </physiologicalReaction>
</comment>
<evidence type="ECO:0000256" key="3">
    <source>
        <dbReference type="ARBA" id="ARBA00022801"/>
    </source>
</evidence>
<evidence type="ECO:0000256" key="8">
    <source>
        <dbReference type="SAM" id="MobiDB-lite"/>
    </source>
</evidence>
<dbReference type="InterPro" id="IPR040043">
    <property type="entry name" value="ACTMAP"/>
</dbReference>
<comment type="similarity">
    <text evidence="4">Belongs to the ACTMAP family.</text>
</comment>
<evidence type="ECO:0000256" key="2">
    <source>
        <dbReference type="ARBA" id="ARBA00022670"/>
    </source>
</evidence>
<evidence type="ECO:0000256" key="6">
    <source>
        <dbReference type="ARBA" id="ARBA00034908"/>
    </source>
</evidence>
<dbReference type="Pfam" id="PF21646">
    <property type="entry name" value="ACTMAP-like_C"/>
    <property type="match status" value="1"/>
</dbReference>
<feature type="compositionally biased region" description="Pro residues" evidence="8">
    <location>
        <begin position="1"/>
        <end position="26"/>
    </location>
</feature>
<keyword evidence="3" id="KW-0378">Hydrolase</keyword>
<proteinExistence type="inferred from homology"/>
<dbReference type="Proteomes" id="UP000694888">
    <property type="component" value="Unplaced"/>
</dbReference>
<organism evidence="9 10">
    <name type="scientific">Aplysia californica</name>
    <name type="common">California sea hare</name>
    <dbReference type="NCBI Taxonomy" id="6500"/>
    <lineage>
        <taxon>Eukaryota</taxon>
        <taxon>Metazoa</taxon>
        <taxon>Spiralia</taxon>
        <taxon>Lophotrochozoa</taxon>
        <taxon>Mollusca</taxon>
        <taxon>Gastropoda</taxon>
        <taxon>Heterobranchia</taxon>
        <taxon>Euthyneura</taxon>
        <taxon>Tectipleura</taxon>
        <taxon>Aplysiida</taxon>
        <taxon>Aplysioidea</taxon>
        <taxon>Aplysiidae</taxon>
        <taxon>Aplysia</taxon>
    </lineage>
</organism>